<dbReference type="Proteomes" id="UP000827092">
    <property type="component" value="Unassembled WGS sequence"/>
</dbReference>
<accession>A0AAV6UN24</accession>
<evidence type="ECO:0000313" key="1">
    <source>
        <dbReference type="EMBL" id="KAG8185827.1"/>
    </source>
</evidence>
<evidence type="ECO:0000313" key="2">
    <source>
        <dbReference type="Proteomes" id="UP000827092"/>
    </source>
</evidence>
<keyword evidence="2" id="KW-1185">Reference proteome</keyword>
<sequence>MVCTIRSDERLEEIFKYELCAYLPSLFDESGLMRKGSKSSMVTVLFPDSNETSIIPNSEKVSYIIDMFSEAFGDMKDVLVPIYAFTGCDIVSTIYKEGENYAV</sequence>
<dbReference type="AlphaFoldDB" id="A0AAV6UN24"/>
<proteinExistence type="predicted"/>
<reference evidence="1 2" key="1">
    <citation type="journal article" date="2022" name="Nat. Ecol. Evol.">
        <title>A masculinizing supergene underlies an exaggerated male reproductive morph in a spider.</title>
        <authorList>
            <person name="Hendrickx F."/>
            <person name="De Corte Z."/>
            <person name="Sonet G."/>
            <person name="Van Belleghem S.M."/>
            <person name="Kostlbacher S."/>
            <person name="Vangestel C."/>
        </authorList>
    </citation>
    <scope>NUCLEOTIDE SEQUENCE [LARGE SCALE GENOMIC DNA]</scope>
    <source>
        <strain evidence="1">W744_W776</strain>
    </source>
</reference>
<protein>
    <submittedName>
        <fullName evidence="1">Uncharacterized protein</fullName>
    </submittedName>
</protein>
<dbReference type="EMBL" id="JAFNEN010000323">
    <property type="protein sequence ID" value="KAG8185827.1"/>
    <property type="molecule type" value="Genomic_DNA"/>
</dbReference>
<name>A0AAV6UN24_9ARAC</name>
<comment type="caution">
    <text evidence="1">The sequence shown here is derived from an EMBL/GenBank/DDBJ whole genome shotgun (WGS) entry which is preliminary data.</text>
</comment>
<organism evidence="1 2">
    <name type="scientific">Oedothorax gibbosus</name>
    <dbReference type="NCBI Taxonomy" id="931172"/>
    <lineage>
        <taxon>Eukaryota</taxon>
        <taxon>Metazoa</taxon>
        <taxon>Ecdysozoa</taxon>
        <taxon>Arthropoda</taxon>
        <taxon>Chelicerata</taxon>
        <taxon>Arachnida</taxon>
        <taxon>Araneae</taxon>
        <taxon>Araneomorphae</taxon>
        <taxon>Entelegynae</taxon>
        <taxon>Araneoidea</taxon>
        <taxon>Linyphiidae</taxon>
        <taxon>Erigoninae</taxon>
        <taxon>Oedothorax</taxon>
    </lineage>
</organism>
<gene>
    <name evidence="1" type="ORF">JTE90_024804</name>
</gene>